<keyword evidence="2" id="KW-0479">Metal-binding</keyword>
<evidence type="ECO:0000256" key="1">
    <source>
        <dbReference type="ARBA" id="ARBA00005568"/>
    </source>
</evidence>
<dbReference type="InterPro" id="IPR005000">
    <property type="entry name" value="Aldolase/citrate-lyase_domain"/>
</dbReference>
<comment type="similarity">
    <text evidence="1">Belongs to the HpcH/HpaI aldolase family.</text>
</comment>
<name>A0A381Q0K1_9ZZZZ</name>
<accession>A0A381Q0K1</accession>
<dbReference type="GO" id="GO:0005737">
    <property type="term" value="C:cytoplasm"/>
    <property type="evidence" value="ECO:0007669"/>
    <property type="project" value="TreeGrafter"/>
</dbReference>
<evidence type="ECO:0000313" key="5">
    <source>
        <dbReference type="EMBL" id="SUZ72841.1"/>
    </source>
</evidence>
<dbReference type="SUPFAM" id="SSF51621">
    <property type="entry name" value="Phosphoenolpyruvate/pyruvate domain"/>
    <property type="match status" value="1"/>
</dbReference>
<evidence type="ECO:0000259" key="4">
    <source>
        <dbReference type="Pfam" id="PF03328"/>
    </source>
</evidence>
<dbReference type="Gene3D" id="3.20.20.60">
    <property type="entry name" value="Phosphoenolpyruvate-binding domains"/>
    <property type="match status" value="1"/>
</dbReference>
<dbReference type="InterPro" id="IPR040442">
    <property type="entry name" value="Pyrv_kinase-like_dom_sf"/>
</dbReference>
<dbReference type="PANTHER" id="PTHR30502">
    <property type="entry name" value="2-KETO-3-DEOXY-L-RHAMNONATE ALDOLASE"/>
    <property type="match status" value="1"/>
</dbReference>
<dbReference type="Pfam" id="PF03328">
    <property type="entry name" value="HpcH_HpaI"/>
    <property type="match status" value="1"/>
</dbReference>
<sequence length="286" mass="30982">MKILSLALAYLFSIIWLLPAQAQDVRMYNTVKAKLAAGGQVVGGTVDTPDPEIYCAMANSGFDFIWIEMQHSSLNYTDVARMIWACRDAPAVPFIRIPDATEGDIQKATDIGALGLIVPMVDTAEKMENAVKFAKYPPEGRRSQGGGQYGRLWGRDYRQTWNDNLMIIAMIETLEGTAAADEIAGVDGVDVVFAASGDIGSFSGKRQGDPEYEMLIDRIKGETESAGKFVGGPSGWMTEREGYHFFQAPSTGSLIRIGARVTLEQADPCRFLPSGATPVAGENPCP</sequence>
<proteinExistence type="inferred from homology"/>
<gene>
    <name evidence="5" type="ORF">METZ01_LOCUS25695</name>
</gene>
<evidence type="ECO:0000256" key="3">
    <source>
        <dbReference type="ARBA" id="ARBA00023239"/>
    </source>
</evidence>
<feature type="domain" description="HpcH/HpaI aldolase/citrate lyase" evidence="4">
    <location>
        <begin position="52"/>
        <end position="199"/>
    </location>
</feature>
<evidence type="ECO:0000256" key="2">
    <source>
        <dbReference type="ARBA" id="ARBA00022723"/>
    </source>
</evidence>
<dbReference type="AlphaFoldDB" id="A0A381Q0K1"/>
<dbReference type="GO" id="GO:0016832">
    <property type="term" value="F:aldehyde-lyase activity"/>
    <property type="evidence" value="ECO:0007669"/>
    <property type="project" value="TreeGrafter"/>
</dbReference>
<keyword evidence="3" id="KW-0456">Lyase</keyword>
<dbReference type="EMBL" id="UINC01001160">
    <property type="protein sequence ID" value="SUZ72841.1"/>
    <property type="molecule type" value="Genomic_DNA"/>
</dbReference>
<dbReference type="InterPro" id="IPR050251">
    <property type="entry name" value="HpcH-HpaI_aldolase"/>
</dbReference>
<organism evidence="5">
    <name type="scientific">marine metagenome</name>
    <dbReference type="NCBI Taxonomy" id="408172"/>
    <lineage>
        <taxon>unclassified sequences</taxon>
        <taxon>metagenomes</taxon>
        <taxon>ecological metagenomes</taxon>
    </lineage>
</organism>
<protein>
    <recommendedName>
        <fullName evidence="4">HpcH/HpaI aldolase/citrate lyase domain-containing protein</fullName>
    </recommendedName>
</protein>
<dbReference type="PANTHER" id="PTHR30502:SF0">
    <property type="entry name" value="PHOSPHOENOLPYRUVATE CARBOXYLASE FAMILY PROTEIN"/>
    <property type="match status" value="1"/>
</dbReference>
<dbReference type="GO" id="GO:0046872">
    <property type="term" value="F:metal ion binding"/>
    <property type="evidence" value="ECO:0007669"/>
    <property type="project" value="UniProtKB-KW"/>
</dbReference>
<dbReference type="InterPro" id="IPR015813">
    <property type="entry name" value="Pyrv/PenolPyrv_kinase-like_dom"/>
</dbReference>
<reference evidence="5" key="1">
    <citation type="submission" date="2018-05" db="EMBL/GenBank/DDBJ databases">
        <authorList>
            <person name="Lanie J.A."/>
            <person name="Ng W.-L."/>
            <person name="Kazmierczak K.M."/>
            <person name="Andrzejewski T.M."/>
            <person name="Davidsen T.M."/>
            <person name="Wayne K.J."/>
            <person name="Tettelin H."/>
            <person name="Glass J.I."/>
            <person name="Rusch D."/>
            <person name="Podicherti R."/>
            <person name="Tsui H.-C.T."/>
            <person name="Winkler M.E."/>
        </authorList>
    </citation>
    <scope>NUCLEOTIDE SEQUENCE</scope>
</reference>